<evidence type="ECO:0000256" key="1">
    <source>
        <dbReference type="SAM" id="MobiDB-lite"/>
    </source>
</evidence>
<organism evidence="2 3">
    <name type="scientific">Colletotrichum zoysiae</name>
    <dbReference type="NCBI Taxonomy" id="1216348"/>
    <lineage>
        <taxon>Eukaryota</taxon>
        <taxon>Fungi</taxon>
        <taxon>Dikarya</taxon>
        <taxon>Ascomycota</taxon>
        <taxon>Pezizomycotina</taxon>
        <taxon>Sordariomycetes</taxon>
        <taxon>Hypocreomycetidae</taxon>
        <taxon>Glomerellales</taxon>
        <taxon>Glomerellaceae</taxon>
        <taxon>Colletotrichum</taxon>
        <taxon>Colletotrichum graminicola species complex</taxon>
    </lineage>
</organism>
<dbReference type="Proteomes" id="UP001232148">
    <property type="component" value="Unassembled WGS sequence"/>
</dbReference>
<keyword evidence="3" id="KW-1185">Reference proteome</keyword>
<protein>
    <submittedName>
        <fullName evidence="2">Uncharacterized protein</fullName>
    </submittedName>
</protein>
<gene>
    <name evidence="2" type="ORF">LX32DRAFT_691533</name>
</gene>
<dbReference type="AlphaFoldDB" id="A0AAD9HML0"/>
<comment type="caution">
    <text evidence="2">The sequence shown here is derived from an EMBL/GenBank/DDBJ whole genome shotgun (WGS) entry which is preliminary data.</text>
</comment>
<evidence type="ECO:0000313" key="2">
    <source>
        <dbReference type="EMBL" id="KAK2031673.1"/>
    </source>
</evidence>
<dbReference type="EMBL" id="MU842838">
    <property type="protein sequence ID" value="KAK2031673.1"/>
    <property type="molecule type" value="Genomic_DNA"/>
</dbReference>
<proteinExistence type="predicted"/>
<name>A0AAD9HML0_9PEZI</name>
<reference evidence="2" key="1">
    <citation type="submission" date="2021-06" db="EMBL/GenBank/DDBJ databases">
        <title>Comparative genomics, transcriptomics and evolutionary studies reveal genomic signatures of adaptation to plant cell wall in hemibiotrophic fungi.</title>
        <authorList>
            <consortium name="DOE Joint Genome Institute"/>
            <person name="Baroncelli R."/>
            <person name="Diaz J.F."/>
            <person name="Benocci T."/>
            <person name="Peng M."/>
            <person name="Battaglia E."/>
            <person name="Haridas S."/>
            <person name="Andreopoulos W."/>
            <person name="Labutti K."/>
            <person name="Pangilinan J."/>
            <person name="Floch G.L."/>
            <person name="Makela M.R."/>
            <person name="Henrissat B."/>
            <person name="Grigoriev I.V."/>
            <person name="Crouch J.A."/>
            <person name="De Vries R.P."/>
            <person name="Sukno S.A."/>
            <person name="Thon M.R."/>
        </authorList>
    </citation>
    <scope>NUCLEOTIDE SEQUENCE</scope>
    <source>
        <strain evidence="2">MAFF235873</strain>
    </source>
</reference>
<feature type="non-terminal residue" evidence="2">
    <location>
        <position position="140"/>
    </location>
</feature>
<evidence type="ECO:0000313" key="3">
    <source>
        <dbReference type="Proteomes" id="UP001232148"/>
    </source>
</evidence>
<feature type="region of interest" description="Disordered" evidence="1">
    <location>
        <begin position="112"/>
        <end position="140"/>
    </location>
</feature>
<accession>A0AAD9HML0</accession>
<sequence length="140" mass="16120">MIVPRFDTIFTVGAAIAANVALAAPAVQPGLDARDLAENEAFMAEGYTAFIERRDDADDDWRRRRRRFGDVEADDGKKKGFDEAWFRDSSDFIERRDDADDDWRRRRRRFGEAEVDDGKKKDDVDDGKKKNDVDDGKKKD</sequence>